<dbReference type="InterPro" id="IPR042099">
    <property type="entry name" value="ANL_N_sf"/>
</dbReference>
<keyword evidence="2" id="KW-0436">Ligase</keyword>
<dbReference type="AlphaFoldDB" id="A0ABD1FV63"/>
<evidence type="ECO:0000256" key="1">
    <source>
        <dbReference type="ARBA" id="ARBA00006432"/>
    </source>
</evidence>
<dbReference type="PANTHER" id="PTHR43859">
    <property type="entry name" value="ACYL-ACTIVATING ENZYME"/>
    <property type="match status" value="1"/>
</dbReference>
<reference evidence="5 6" key="1">
    <citation type="submission" date="2024-06" db="EMBL/GenBank/DDBJ databases">
        <title>A chromosome level genome sequence of Diviner's sage (Salvia divinorum).</title>
        <authorList>
            <person name="Ford S.A."/>
            <person name="Ro D.-K."/>
            <person name="Ness R.W."/>
            <person name="Phillips M.A."/>
        </authorList>
    </citation>
    <scope>NUCLEOTIDE SEQUENCE [LARGE SCALE GENOMIC DNA]</scope>
    <source>
        <strain evidence="5">SAF-2024a</strain>
        <tissue evidence="5">Leaf</tissue>
    </source>
</reference>
<name>A0ABD1FV63_SALDI</name>
<protein>
    <submittedName>
        <fullName evidence="5">Trans-cinnamate:CoA ligase, peroxisomal-like</fullName>
    </submittedName>
</protein>
<comment type="similarity">
    <text evidence="1">Belongs to the ATP-dependent AMP-binding enzyme family.</text>
</comment>
<dbReference type="EMBL" id="JBEAFC010000011">
    <property type="protein sequence ID" value="KAL1535725.1"/>
    <property type="molecule type" value="Genomic_DNA"/>
</dbReference>
<feature type="region of interest" description="Disordered" evidence="3">
    <location>
        <begin position="151"/>
        <end position="176"/>
    </location>
</feature>
<evidence type="ECO:0000313" key="5">
    <source>
        <dbReference type="EMBL" id="KAL1535725.1"/>
    </source>
</evidence>
<feature type="domain" description="AMP-dependent synthetase/ligase" evidence="4">
    <location>
        <begin position="2"/>
        <end position="105"/>
    </location>
</feature>
<accession>A0ABD1FV63</accession>
<gene>
    <name evidence="5" type="ORF">AAHA92_28475</name>
</gene>
<organism evidence="5 6">
    <name type="scientific">Salvia divinorum</name>
    <name type="common">Maria pastora</name>
    <name type="synonym">Diviner's sage</name>
    <dbReference type="NCBI Taxonomy" id="28513"/>
    <lineage>
        <taxon>Eukaryota</taxon>
        <taxon>Viridiplantae</taxon>
        <taxon>Streptophyta</taxon>
        <taxon>Embryophyta</taxon>
        <taxon>Tracheophyta</taxon>
        <taxon>Spermatophyta</taxon>
        <taxon>Magnoliopsida</taxon>
        <taxon>eudicotyledons</taxon>
        <taxon>Gunneridae</taxon>
        <taxon>Pentapetalae</taxon>
        <taxon>asterids</taxon>
        <taxon>lamiids</taxon>
        <taxon>Lamiales</taxon>
        <taxon>Lamiaceae</taxon>
        <taxon>Nepetoideae</taxon>
        <taxon>Mentheae</taxon>
        <taxon>Salviinae</taxon>
        <taxon>Salvia</taxon>
        <taxon>Salvia subgen. Calosphace</taxon>
    </lineage>
</organism>
<dbReference type="InterPro" id="IPR000873">
    <property type="entry name" value="AMP-dep_synth/lig_dom"/>
</dbReference>
<proteinExistence type="inferred from homology"/>
<dbReference type="SUPFAM" id="SSF56801">
    <property type="entry name" value="Acetyl-CoA synthetase-like"/>
    <property type="match status" value="1"/>
</dbReference>
<evidence type="ECO:0000313" key="6">
    <source>
        <dbReference type="Proteomes" id="UP001567538"/>
    </source>
</evidence>
<comment type="caution">
    <text evidence="5">The sequence shown here is derived from an EMBL/GenBank/DDBJ whole genome shotgun (WGS) entry which is preliminary data.</text>
</comment>
<evidence type="ECO:0000259" key="4">
    <source>
        <dbReference type="Pfam" id="PF00501"/>
    </source>
</evidence>
<dbReference type="Gene3D" id="3.40.50.12780">
    <property type="entry name" value="N-terminal domain of ligase-like"/>
    <property type="match status" value="1"/>
</dbReference>
<dbReference type="GO" id="GO:0016874">
    <property type="term" value="F:ligase activity"/>
    <property type="evidence" value="ECO:0007669"/>
    <property type="project" value="UniProtKB-KW"/>
</dbReference>
<dbReference type="Pfam" id="PF00501">
    <property type="entry name" value="AMP-binding"/>
    <property type="match status" value="1"/>
</dbReference>
<sequence length="213" mass="23482">MSRCCRLASALNSLNIVNNGVVSVLAPNIPALYEIDKGAVLNAINTRLDAKTIATFLKHSEAKIFFIDYEFVQVARDALRLLMASLQPAQVASMPLVVVIDDIDSPTGIRLGKLEYEALLSEGNPRFLPPEIRDEWSPIALIHLRHDVGAKGSGVQPPRRVPEHPQPHPRVGDADRAGLHVVPSYVPLQRLEFYVGGGGARQHQRLHPLHHRS</sequence>
<dbReference type="Proteomes" id="UP001567538">
    <property type="component" value="Unassembled WGS sequence"/>
</dbReference>
<evidence type="ECO:0000256" key="2">
    <source>
        <dbReference type="ARBA" id="ARBA00022598"/>
    </source>
</evidence>
<evidence type="ECO:0000256" key="3">
    <source>
        <dbReference type="SAM" id="MobiDB-lite"/>
    </source>
</evidence>
<feature type="compositionally biased region" description="Basic and acidic residues" evidence="3">
    <location>
        <begin position="160"/>
        <end position="176"/>
    </location>
</feature>
<dbReference type="PANTHER" id="PTHR43859:SF2">
    <property type="entry name" value="BUTYRATE--COA LIGASE AAE11, PEROXISOMAL"/>
    <property type="match status" value="1"/>
</dbReference>
<keyword evidence="6" id="KW-1185">Reference proteome</keyword>